<gene>
    <name evidence="3" type="ORF">AArc1_3427</name>
    <name evidence="4" type="ORF">AArcMg_3486</name>
</gene>
<evidence type="ECO:0000313" key="5">
    <source>
        <dbReference type="Proteomes" id="UP000258613"/>
    </source>
</evidence>
<dbReference type="Proteomes" id="UP000258613">
    <property type="component" value="Chromosome"/>
</dbReference>
<protein>
    <submittedName>
        <fullName evidence="4">Putative cell surface protein/lipoprotein</fullName>
    </submittedName>
    <submittedName>
        <fullName evidence="3">WD40/PQQ-like beta propeller repeat containing protein</fullName>
    </submittedName>
</protein>
<keyword evidence="5" id="KW-1185">Reference proteome</keyword>
<keyword evidence="4" id="KW-0449">Lipoprotein</keyword>
<feature type="domain" description="Pyrrolo-quinoline quinone repeat" evidence="2">
    <location>
        <begin position="172"/>
        <end position="375"/>
    </location>
</feature>
<dbReference type="SUPFAM" id="SSF50998">
    <property type="entry name" value="Quinoprotein alcohol dehydrogenase-like"/>
    <property type="match status" value="2"/>
</dbReference>
<dbReference type="KEGG" id="nan:AArc1_3427"/>
<reference evidence="5" key="2">
    <citation type="submission" date="2018-02" db="EMBL/GenBank/DDBJ databases">
        <title>Phenotypic and genomic properties of facultatively anaerobic sulfur-reducing natronoarchaea from hypersaline soda lakes.</title>
        <authorList>
            <person name="Sorokin D.Y."/>
            <person name="Kublanov I.V."/>
            <person name="Roman P."/>
            <person name="Sinninghe Damste J.S."/>
            <person name="Golyshin P.N."/>
            <person name="Rojo D."/>
            <person name="Ciordia S."/>
            <person name="Mena M.D.C."/>
            <person name="Ferrer M."/>
            <person name="Messina E."/>
            <person name="Smedile F."/>
            <person name="La Spada G."/>
            <person name="La Cono V."/>
            <person name="Yakimov M.M."/>
        </authorList>
    </citation>
    <scope>NUCLEOTIDE SEQUENCE [LARGE SCALE GENOMIC DNA]</scope>
    <source>
        <strain evidence="5">AArc-Mg</strain>
    </source>
</reference>
<dbReference type="KEGG" id="nag:AArcMg_3486"/>
<evidence type="ECO:0000313" key="6">
    <source>
        <dbReference type="Proteomes" id="UP000258707"/>
    </source>
</evidence>
<dbReference type="EMBL" id="CP024047">
    <property type="protein sequence ID" value="AXR79720.1"/>
    <property type="molecule type" value="Genomic_DNA"/>
</dbReference>
<dbReference type="SMART" id="SM00564">
    <property type="entry name" value="PQQ"/>
    <property type="match status" value="6"/>
</dbReference>
<dbReference type="PANTHER" id="PTHR34512:SF30">
    <property type="entry name" value="OUTER MEMBRANE PROTEIN ASSEMBLY FACTOR BAMB"/>
    <property type="match status" value="1"/>
</dbReference>
<dbReference type="OrthoDB" id="145878at2157"/>
<accession>A0A346PJM5</accession>
<reference evidence="3" key="3">
    <citation type="journal article" date="2019" name="Int. J. Syst. Evol. Microbiol.">
        <title>Natronolimnobius sulfurireducens sp. nov. and Halalkaliarchaeum desulfuricum gen. nov., sp. nov., the first sulfur-respiring alkaliphilic haloarchaea from hypersaline alkaline lakes.</title>
        <authorList>
            <person name="Sorokin D.Y."/>
            <person name="Yakimov M."/>
            <person name="Messina E."/>
            <person name="Merkel A.Y."/>
            <person name="Bale N.J."/>
            <person name="Sinninghe Damste J.S."/>
        </authorList>
    </citation>
    <scope>NUCLEOTIDE SEQUENCE</scope>
    <source>
        <strain evidence="4">AArc-Mg</strain>
        <strain evidence="3">AArc1</strain>
    </source>
</reference>
<feature type="domain" description="Pyrrolo-quinoline quinone repeat" evidence="2">
    <location>
        <begin position="31"/>
        <end position="117"/>
    </location>
</feature>
<evidence type="ECO:0000313" key="4">
    <source>
        <dbReference type="EMBL" id="AXR83460.1"/>
    </source>
</evidence>
<dbReference type="InterPro" id="IPR018391">
    <property type="entry name" value="PQQ_b-propeller_rpt"/>
</dbReference>
<dbReference type="EMBL" id="CP027033">
    <property type="protein sequence ID" value="AXR83460.1"/>
    <property type="molecule type" value="Genomic_DNA"/>
</dbReference>
<dbReference type="AlphaFoldDB" id="A0A346PJM5"/>
<accession>A0A346PVB5</accession>
<name>A0A346PJM5_9EURY</name>
<organism evidence="3 6">
    <name type="scientific">Natrarchaeobaculum sulfurireducens</name>
    <dbReference type="NCBI Taxonomy" id="2044521"/>
    <lineage>
        <taxon>Archaea</taxon>
        <taxon>Methanobacteriati</taxon>
        <taxon>Methanobacteriota</taxon>
        <taxon>Stenosarchaea group</taxon>
        <taxon>Halobacteria</taxon>
        <taxon>Halobacteriales</taxon>
        <taxon>Natrialbaceae</taxon>
        <taxon>Natrarchaeobaculum</taxon>
    </lineage>
</organism>
<feature type="region of interest" description="Disordered" evidence="1">
    <location>
        <begin position="1"/>
        <end position="26"/>
    </location>
</feature>
<dbReference type="PANTHER" id="PTHR34512">
    <property type="entry name" value="CELL SURFACE PROTEIN"/>
    <property type="match status" value="1"/>
</dbReference>
<dbReference type="Proteomes" id="UP000258707">
    <property type="component" value="Chromosome"/>
</dbReference>
<dbReference type="InterPro" id="IPR011047">
    <property type="entry name" value="Quinoprotein_ADH-like_sf"/>
</dbReference>
<dbReference type="InterPro" id="IPR015943">
    <property type="entry name" value="WD40/YVTN_repeat-like_dom_sf"/>
</dbReference>
<dbReference type="Gene3D" id="2.130.10.10">
    <property type="entry name" value="YVTN repeat-like/Quinoprotein amine dehydrogenase"/>
    <property type="match status" value="3"/>
</dbReference>
<dbReference type="Pfam" id="PF13360">
    <property type="entry name" value="PQQ_2"/>
    <property type="match status" value="2"/>
</dbReference>
<proteinExistence type="predicted"/>
<reference evidence="6" key="1">
    <citation type="submission" date="2017-10" db="EMBL/GenBank/DDBJ databases">
        <title>Phenotypic and genomic properties of facultatively anaerobic sulfur-reducing natronoarchaea from hypersaline soda lakes.</title>
        <authorList>
            <person name="Sorokin D.Y."/>
            <person name="Kublanov I.V."/>
            <person name="Roman P."/>
            <person name="Sinninghe Damste J.S."/>
            <person name="Golyshin P.N."/>
            <person name="Rojo D."/>
            <person name="Ciordia S."/>
            <person name="Mena Md.C."/>
            <person name="Ferrer M."/>
            <person name="Messina E."/>
            <person name="Smedile F."/>
            <person name="La Spada G."/>
            <person name="La Cono V."/>
            <person name="Yakimov M.M."/>
        </authorList>
    </citation>
    <scope>NUCLEOTIDE SEQUENCE [LARGE SCALE GENOMIC DNA]</scope>
    <source>
        <strain evidence="6">AArc1</strain>
    </source>
</reference>
<evidence type="ECO:0000259" key="2">
    <source>
        <dbReference type="Pfam" id="PF13360"/>
    </source>
</evidence>
<sequence>MHQFDDWNQYKGDASHSGVSADREGPRRIEEAWTVDLTGPVGTPVCDHDTVYVGTTRGNLYALEAETGRRRWTVETTLSTETAPVVTREFVYFATEDGTVRAVDPATGDPRWDVEVSGALAGAPTLEGGRLFVGHADGLSVLTAETGDLLWTHETEGAVAGSPAVADDREWSGPRVFVATDEETVLALEAEDGESVWEVPTDGVVAGGPTIADGRVYVADDAGRLLALDGADGQSWFTYKTRDPFTASVTVLTGETVAVDEVPTTDVDFEEGTTFVGAADGYVHVTDTTFGRRKVRGWLFSKKGLALDGEIRASPVVVGNVVCAADTTGSVYGIDAHRYDHWWYFAADGPVTNTPAVGATRLFVPCEDERLYCLEWSPADQPSR</sequence>
<evidence type="ECO:0000313" key="3">
    <source>
        <dbReference type="EMBL" id="AXR79720.1"/>
    </source>
</evidence>
<dbReference type="InterPro" id="IPR002372">
    <property type="entry name" value="PQQ_rpt_dom"/>
</dbReference>
<evidence type="ECO:0000256" key="1">
    <source>
        <dbReference type="SAM" id="MobiDB-lite"/>
    </source>
</evidence>